<feature type="domain" description="DUF8051" evidence="1">
    <location>
        <begin position="6"/>
        <end position="122"/>
    </location>
</feature>
<dbReference type="EMBL" id="VICD02000330">
    <property type="protein sequence ID" value="KAB8162369.1"/>
    <property type="molecule type" value="Genomic_DNA"/>
</dbReference>
<dbReference type="Proteomes" id="UP000320431">
    <property type="component" value="Unassembled WGS sequence"/>
</dbReference>
<organism evidence="2 3">
    <name type="scientific">Marilutibacter maris</name>
    <dbReference type="NCBI Taxonomy" id="1605891"/>
    <lineage>
        <taxon>Bacteria</taxon>
        <taxon>Pseudomonadati</taxon>
        <taxon>Pseudomonadota</taxon>
        <taxon>Gammaproteobacteria</taxon>
        <taxon>Lysobacterales</taxon>
        <taxon>Lysobacteraceae</taxon>
        <taxon>Marilutibacter</taxon>
    </lineage>
</organism>
<gene>
    <name evidence="2" type="ORF">FKV24_018445</name>
</gene>
<name>A0A507ZQT7_9GAMM</name>
<reference evidence="2 3" key="1">
    <citation type="submission" date="2019-10" db="EMBL/GenBank/DDBJ databases">
        <title>Lysobacter alkalisoli sp. nov., isolated from saline-alkaline soil.</title>
        <authorList>
            <person name="Sun J.-Q."/>
        </authorList>
    </citation>
    <scope>NUCLEOTIDE SEQUENCE [LARGE SCALE GENOMIC DNA]</scope>
    <source>
        <strain evidence="2 3">KCTC 42381</strain>
    </source>
</reference>
<proteinExistence type="predicted"/>
<dbReference type="RefSeq" id="WP_141483435.1">
    <property type="nucleotide sequence ID" value="NZ_VICD02000330.1"/>
</dbReference>
<accession>A0A507ZQT7</accession>
<evidence type="ECO:0000313" key="3">
    <source>
        <dbReference type="Proteomes" id="UP000320431"/>
    </source>
</evidence>
<comment type="caution">
    <text evidence="2">The sequence shown here is derived from an EMBL/GenBank/DDBJ whole genome shotgun (WGS) entry which is preliminary data.</text>
</comment>
<dbReference type="AlphaFoldDB" id="A0A507ZQT7"/>
<evidence type="ECO:0000259" key="1">
    <source>
        <dbReference type="Pfam" id="PF26225"/>
    </source>
</evidence>
<dbReference type="InterPro" id="IPR058364">
    <property type="entry name" value="DUF8051"/>
</dbReference>
<evidence type="ECO:0000313" key="2">
    <source>
        <dbReference type="EMBL" id="KAB8162369.1"/>
    </source>
</evidence>
<dbReference type="Pfam" id="PF26225">
    <property type="entry name" value="DUF8051"/>
    <property type="match status" value="1"/>
</dbReference>
<sequence>MNVRRLVVVVLLVASTVNLALMVPGGFVETRDFSAYPAFVLAAFNALLTVLGLGSLVLAVAVARKGRGHGLSALAGLVFAGVYLLDLGAVFPVTPSPMSALLSALEWLGVGLGVALAVASIGPARSASTRAVDGRAASLPWPLGAALALLALAIVVFATRAAMGG</sequence>
<protein>
    <recommendedName>
        <fullName evidence="1">DUF8051 domain-containing protein</fullName>
    </recommendedName>
</protein>